<evidence type="ECO:0000256" key="2">
    <source>
        <dbReference type="ARBA" id="ARBA00022428"/>
    </source>
</evidence>
<keyword evidence="2 9" id="KW-0474">Menaquinone biosynthesis</keyword>
<dbReference type="AlphaFoldDB" id="A7NL00"/>
<comment type="function">
    <text evidence="9">Conversion of 1,4-dihydroxy-2-naphthoate (DHNA) to demethylmenaquinone (DMK).</text>
</comment>
<dbReference type="PANTHER" id="PTHR13929:SF0">
    <property type="entry name" value="UBIA PRENYLTRANSFERASE DOMAIN-CONTAINING PROTEIN 1"/>
    <property type="match status" value="1"/>
</dbReference>
<evidence type="ECO:0000313" key="12">
    <source>
        <dbReference type="Proteomes" id="UP000000263"/>
    </source>
</evidence>
<dbReference type="eggNOG" id="COG1575">
    <property type="taxonomic scope" value="Bacteria"/>
</dbReference>
<comment type="pathway">
    <text evidence="9">Quinol/quinone metabolism; menaquinone biosynthesis; menaquinol from 1,4-dihydroxy-2-naphthoate: step 1/2.</text>
</comment>
<dbReference type="KEGG" id="rca:Rcas_2084"/>
<evidence type="ECO:0000313" key="11">
    <source>
        <dbReference type="EMBL" id="ABU58170.1"/>
    </source>
</evidence>
<evidence type="ECO:0000256" key="9">
    <source>
        <dbReference type="HAMAP-Rule" id="MF_01937"/>
    </source>
</evidence>
<feature type="transmembrane region" description="Helical" evidence="9">
    <location>
        <begin position="154"/>
        <end position="173"/>
    </location>
</feature>
<dbReference type="GO" id="GO:0005886">
    <property type="term" value="C:plasma membrane"/>
    <property type="evidence" value="ECO:0007669"/>
    <property type="project" value="UniProtKB-SubCell"/>
</dbReference>
<reference evidence="11 12" key="1">
    <citation type="submission" date="2007-08" db="EMBL/GenBank/DDBJ databases">
        <title>Complete sequence of Roseiflexus castenholzii DSM 13941.</title>
        <authorList>
            <consortium name="US DOE Joint Genome Institute"/>
            <person name="Copeland A."/>
            <person name="Lucas S."/>
            <person name="Lapidus A."/>
            <person name="Barry K."/>
            <person name="Glavina del Rio T."/>
            <person name="Dalin E."/>
            <person name="Tice H."/>
            <person name="Pitluck S."/>
            <person name="Thompson L.S."/>
            <person name="Brettin T."/>
            <person name="Bruce D."/>
            <person name="Detter J.C."/>
            <person name="Han C."/>
            <person name="Tapia R."/>
            <person name="Schmutz J."/>
            <person name="Larimer F."/>
            <person name="Land M."/>
            <person name="Hauser L."/>
            <person name="Kyrpides N."/>
            <person name="Mikhailova N."/>
            <person name="Bryant D.A."/>
            <person name="Hanada S."/>
            <person name="Tsukatani Y."/>
            <person name="Richardson P."/>
        </authorList>
    </citation>
    <scope>NUCLEOTIDE SEQUENCE [LARGE SCALE GENOMIC DNA]</scope>
    <source>
        <strain evidence="12">DSM 13941 / HLO8</strain>
    </source>
</reference>
<comment type="similarity">
    <text evidence="9">Belongs to the MenA family. Type 1 subfamily.</text>
</comment>
<dbReference type="Proteomes" id="UP000000263">
    <property type="component" value="Chromosome"/>
</dbReference>
<dbReference type="HOGENOM" id="CLU_043611_1_2_0"/>
<evidence type="ECO:0000256" key="5">
    <source>
        <dbReference type="ARBA" id="ARBA00022679"/>
    </source>
</evidence>
<dbReference type="InterPro" id="IPR004657">
    <property type="entry name" value="MenA"/>
</dbReference>
<dbReference type="CDD" id="cd13962">
    <property type="entry name" value="PT_UbiA_UBIAD1"/>
    <property type="match status" value="1"/>
</dbReference>
<feature type="transmembrane region" description="Helical" evidence="9">
    <location>
        <begin position="179"/>
        <end position="197"/>
    </location>
</feature>
<dbReference type="GO" id="GO:0042371">
    <property type="term" value="P:vitamin K biosynthetic process"/>
    <property type="evidence" value="ECO:0007669"/>
    <property type="project" value="TreeGrafter"/>
</dbReference>
<protein>
    <recommendedName>
        <fullName evidence="9 10">1,4-dihydroxy-2-naphthoate octaprenyltransferase</fullName>
        <shortName evidence="9">DHNA-octaprenyltransferase</shortName>
        <ecNumber evidence="9 10">2.5.1.74</ecNumber>
    </recommendedName>
</protein>
<dbReference type="GO" id="GO:0009234">
    <property type="term" value="P:menaquinone biosynthetic process"/>
    <property type="evidence" value="ECO:0007669"/>
    <property type="project" value="UniProtKB-UniRule"/>
</dbReference>
<feature type="transmembrane region" description="Helical" evidence="9">
    <location>
        <begin position="227"/>
        <end position="246"/>
    </location>
</feature>
<evidence type="ECO:0000256" key="1">
    <source>
        <dbReference type="ARBA" id="ARBA00004141"/>
    </source>
</evidence>
<evidence type="ECO:0000256" key="8">
    <source>
        <dbReference type="ARBA" id="ARBA00023136"/>
    </source>
</evidence>
<keyword evidence="4" id="KW-0997">Cell inner membrane</keyword>
<name>A7NL00_ROSCS</name>
<dbReference type="InterPro" id="IPR000537">
    <property type="entry name" value="UbiA_prenyltransferase"/>
</dbReference>
<feature type="transmembrane region" description="Helical" evidence="9">
    <location>
        <begin position="102"/>
        <end position="119"/>
    </location>
</feature>
<dbReference type="Pfam" id="PF01040">
    <property type="entry name" value="UbiA"/>
    <property type="match status" value="1"/>
</dbReference>
<accession>A7NL00</accession>
<evidence type="ECO:0000256" key="4">
    <source>
        <dbReference type="ARBA" id="ARBA00022519"/>
    </source>
</evidence>
<keyword evidence="12" id="KW-1185">Reference proteome</keyword>
<dbReference type="NCBIfam" id="TIGR00751">
    <property type="entry name" value="menA"/>
    <property type="match status" value="1"/>
</dbReference>
<proteinExistence type="inferred from homology"/>
<dbReference type="InterPro" id="IPR044878">
    <property type="entry name" value="UbiA_sf"/>
</dbReference>
<keyword evidence="5 9" id="KW-0808">Transferase</keyword>
<dbReference type="PANTHER" id="PTHR13929">
    <property type="entry name" value="1,4-DIHYDROXY-2-NAPHTHOATE OCTAPRENYLTRANSFERASE"/>
    <property type="match status" value="1"/>
</dbReference>
<organism evidence="11 12">
    <name type="scientific">Roseiflexus castenholzii (strain DSM 13941 / HLO8)</name>
    <dbReference type="NCBI Taxonomy" id="383372"/>
    <lineage>
        <taxon>Bacteria</taxon>
        <taxon>Bacillati</taxon>
        <taxon>Chloroflexota</taxon>
        <taxon>Chloroflexia</taxon>
        <taxon>Chloroflexales</taxon>
        <taxon>Roseiflexineae</taxon>
        <taxon>Roseiflexaceae</taxon>
        <taxon>Roseiflexus</taxon>
    </lineage>
</organism>
<dbReference type="STRING" id="383372.Rcas_2084"/>
<dbReference type="NCBIfam" id="NF004751">
    <property type="entry name" value="PRK06080.1-3"/>
    <property type="match status" value="1"/>
</dbReference>
<dbReference type="EC" id="2.5.1.74" evidence="9 10"/>
<evidence type="ECO:0000256" key="7">
    <source>
        <dbReference type="ARBA" id="ARBA00022989"/>
    </source>
</evidence>
<dbReference type="PIRSF" id="PIRSF005355">
    <property type="entry name" value="UBIAD1"/>
    <property type="match status" value="1"/>
</dbReference>
<gene>
    <name evidence="9" type="primary">menA</name>
    <name evidence="11" type="ordered locus">Rcas_2084</name>
</gene>
<dbReference type="UniPathway" id="UPA00079">
    <property type="reaction ID" value="UER00168"/>
</dbReference>
<evidence type="ECO:0000256" key="3">
    <source>
        <dbReference type="ARBA" id="ARBA00022475"/>
    </source>
</evidence>
<dbReference type="OrthoDB" id="9767568at2"/>
<feature type="transmembrane region" description="Helical" evidence="9">
    <location>
        <begin position="47"/>
        <end position="67"/>
    </location>
</feature>
<dbReference type="FunFam" id="1.10.357.140:FF:000016">
    <property type="entry name" value="1,4-dihydroxy-2-naphthoate octaprenyltransferase"/>
    <property type="match status" value="1"/>
</dbReference>
<dbReference type="Gene3D" id="1.10.357.140">
    <property type="entry name" value="UbiA prenyltransferase"/>
    <property type="match status" value="1"/>
</dbReference>
<keyword evidence="8 9" id="KW-0472">Membrane</keyword>
<keyword evidence="7 9" id="KW-1133">Transmembrane helix</keyword>
<dbReference type="RefSeq" id="WP_012120594.1">
    <property type="nucleotide sequence ID" value="NC_009767.1"/>
</dbReference>
<sequence length="300" mass="31120">MNLSLSPSRPGRLRAWVLAARPQTLPAAVAPVIVGSAAAFAAGSFRWLPFLAALAGALLIQIGTNLANDYFDFRKGADTAERLGPLRVTQAGLLTPATVRNGMIIAFGMAALIGIYLIVVGGWPILVIGVLSIAAGVLYTGGPWPLGYHGLGDLFTFIFFGVVAVTATAYLHVGAVPPLAWAASIPVAMLVTAIIVVNNLRDIVTDRAAGKRTLAVIIGARATRAEYAFLVIGAFLALPIFWLSGVTGPGVMLAWLAAPLAIAPLRTMLTGEGRALNPALKGTARLHLAFGLLLALGMAV</sequence>
<dbReference type="EMBL" id="CP000804">
    <property type="protein sequence ID" value="ABU58170.1"/>
    <property type="molecule type" value="Genomic_DNA"/>
</dbReference>
<feature type="transmembrane region" description="Helical" evidence="9">
    <location>
        <begin position="125"/>
        <end position="142"/>
    </location>
</feature>
<comment type="catalytic activity">
    <reaction evidence="9">
        <text>an all-trans-polyprenyl diphosphate + 1,4-dihydroxy-2-naphthoate + H(+) = a 2-demethylmenaquinol + CO2 + diphosphate</text>
        <dbReference type="Rhea" id="RHEA:26478"/>
        <dbReference type="Rhea" id="RHEA-COMP:9563"/>
        <dbReference type="Rhea" id="RHEA-COMP:9564"/>
        <dbReference type="ChEBI" id="CHEBI:11173"/>
        <dbReference type="ChEBI" id="CHEBI:15378"/>
        <dbReference type="ChEBI" id="CHEBI:16526"/>
        <dbReference type="ChEBI" id="CHEBI:33019"/>
        <dbReference type="ChEBI" id="CHEBI:55437"/>
        <dbReference type="ChEBI" id="CHEBI:58914"/>
        <dbReference type="EC" id="2.5.1.74"/>
    </reaction>
</comment>
<evidence type="ECO:0000256" key="10">
    <source>
        <dbReference type="NCBIfam" id="TIGR00751"/>
    </source>
</evidence>
<keyword evidence="6 9" id="KW-0812">Transmembrane</keyword>
<dbReference type="InterPro" id="IPR026046">
    <property type="entry name" value="UBIAD1"/>
</dbReference>
<dbReference type="HAMAP" id="MF_01937">
    <property type="entry name" value="MenA_1"/>
    <property type="match status" value="1"/>
</dbReference>
<evidence type="ECO:0000256" key="6">
    <source>
        <dbReference type="ARBA" id="ARBA00022692"/>
    </source>
</evidence>
<dbReference type="GO" id="GO:0046428">
    <property type="term" value="F:1,4-dihydroxy-2-naphthoate polyprenyltransferase activity"/>
    <property type="evidence" value="ECO:0007669"/>
    <property type="project" value="UniProtKB-UniRule"/>
</dbReference>
<comment type="subcellular location">
    <subcellularLocation>
        <location evidence="9">Cell membrane</location>
        <topology evidence="9">Multi-pass membrane protein</topology>
    </subcellularLocation>
    <subcellularLocation>
        <location evidence="1">Membrane</location>
        <topology evidence="1">Multi-pass membrane protein</topology>
    </subcellularLocation>
</comment>
<keyword evidence="3 9" id="KW-1003">Cell membrane</keyword>